<keyword evidence="2" id="KW-0680">Restriction system</keyword>
<dbReference type="CDD" id="cd17285">
    <property type="entry name" value="RMtype1_S_Csp16704I_TRD2-CR2_like"/>
    <property type="match status" value="1"/>
</dbReference>
<dbReference type="Pfam" id="PF01420">
    <property type="entry name" value="Methylase_S"/>
    <property type="match status" value="2"/>
</dbReference>
<name>A0A1N6DQX6_9GAMM</name>
<dbReference type="CDD" id="cd16961">
    <property type="entry name" value="RMtype1_S_TRD-CR_like"/>
    <property type="match status" value="1"/>
</dbReference>
<evidence type="ECO:0000256" key="2">
    <source>
        <dbReference type="ARBA" id="ARBA00022747"/>
    </source>
</evidence>
<reference evidence="7 8" key="1">
    <citation type="submission" date="2016-11" db="EMBL/GenBank/DDBJ databases">
        <authorList>
            <person name="Jaros S."/>
            <person name="Januszkiewicz K."/>
            <person name="Wedrychowicz H."/>
        </authorList>
    </citation>
    <scope>NUCLEOTIDE SEQUENCE [LARGE SCALE GENOMIC DNA]</scope>
    <source>
        <strain evidence="7 8">ACAM 239</strain>
    </source>
</reference>
<evidence type="ECO:0000256" key="3">
    <source>
        <dbReference type="ARBA" id="ARBA00023125"/>
    </source>
</evidence>
<dbReference type="InterPro" id="IPR052021">
    <property type="entry name" value="Type-I_RS_S_subunit"/>
</dbReference>
<dbReference type="Gene3D" id="1.10.287.1120">
    <property type="entry name" value="Bipartite methylase S protein"/>
    <property type="match status" value="1"/>
</dbReference>
<feature type="region of interest" description="Disordered" evidence="5">
    <location>
        <begin position="1"/>
        <end position="25"/>
    </location>
</feature>
<gene>
    <name evidence="7" type="ORF">SAMN05878438_2999</name>
</gene>
<dbReference type="GeneID" id="97276793"/>
<proteinExistence type="inferred from homology"/>
<comment type="similarity">
    <text evidence="1">Belongs to the type-I restriction system S methylase family.</text>
</comment>
<evidence type="ECO:0000256" key="4">
    <source>
        <dbReference type="SAM" id="Coils"/>
    </source>
</evidence>
<dbReference type="RefSeq" id="WP_074211323.1">
    <property type="nucleotide sequence ID" value="NZ_BJOI01000021.1"/>
</dbReference>
<dbReference type="PANTHER" id="PTHR30408">
    <property type="entry name" value="TYPE-1 RESTRICTION ENZYME ECOKI SPECIFICITY PROTEIN"/>
    <property type="match status" value="1"/>
</dbReference>
<dbReference type="PANTHER" id="PTHR30408:SF12">
    <property type="entry name" value="TYPE I RESTRICTION ENZYME MJAVIII SPECIFICITY SUBUNIT"/>
    <property type="match status" value="1"/>
</dbReference>
<evidence type="ECO:0000256" key="5">
    <source>
        <dbReference type="SAM" id="MobiDB-lite"/>
    </source>
</evidence>
<dbReference type="GO" id="GO:0003677">
    <property type="term" value="F:DNA binding"/>
    <property type="evidence" value="ECO:0007669"/>
    <property type="project" value="UniProtKB-KW"/>
</dbReference>
<feature type="domain" description="Type I restriction modification DNA specificity" evidence="6">
    <location>
        <begin position="254"/>
        <end position="392"/>
    </location>
</feature>
<sequence>MFELSALGSLVEKQQGGGTPPRSDPAFWNGGIPWASVKDFKDDQLELQATEETITSLGLRSSTSSLIPPGTPMVCTRMAVGRCAISALPTAINQDVRALYPKKGVSPRYLLRLVASLQGKAESLSVGSTVKGIRSSDFLAIKTHVAPENEQSVIADILNTLDTQIQKTEALIAKLEKVKEGLLHDLLTRGIDESGRLRPSPEQAPELYKESPLGLIPREWSVSTLGERLSQYGGFIQTGPFGSQLHAEEYVREGVPVVMPQDMRDIEVSKENIAQITEERAEDLARHRVGEGDLLFSRRGDLSRCSFMSSSNKGWLCGTGCLLLRPVEHIDGFWLANIYKLSAIQSQVYGMAVGSTMVNLNSTILKNIVIPFPAFQEQSKIAEAIKSSKNKIFEEINILSKLKLQKIGLIDDLLTGRVRVTPLLDQAQATTPA</sequence>
<accession>A0A1N6DQX6</accession>
<evidence type="ECO:0000313" key="7">
    <source>
        <dbReference type="EMBL" id="SIN73166.1"/>
    </source>
</evidence>
<evidence type="ECO:0000256" key="1">
    <source>
        <dbReference type="ARBA" id="ARBA00010923"/>
    </source>
</evidence>
<keyword evidence="3" id="KW-0238">DNA-binding</keyword>
<dbReference type="EMBL" id="FSQX01000001">
    <property type="protein sequence ID" value="SIN73166.1"/>
    <property type="molecule type" value="Genomic_DNA"/>
</dbReference>
<dbReference type="AlphaFoldDB" id="A0A1N6DQX6"/>
<keyword evidence="4" id="KW-0175">Coiled coil</keyword>
<protein>
    <submittedName>
        <fullName evidence="7">Type I restriction enzyme, S subunit</fullName>
    </submittedName>
</protein>
<evidence type="ECO:0000313" key="8">
    <source>
        <dbReference type="Proteomes" id="UP000185024"/>
    </source>
</evidence>
<dbReference type="InterPro" id="IPR000055">
    <property type="entry name" value="Restrct_endonuc_typeI_TRD"/>
</dbReference>
<dbReference type="InterPro" id="IPR044946">
    <property type="entry name" value="Restrct_endonuc_typeI_TRD_sf"/>
</dbReference>
<evidence type="ECO:0000259" key="6">
    <source>
        <dbReference type="Pfam" id="PF01420"/>
    </source>
</evidence>
<dbReference type="Proteomes" id="UP000185024">
    <property type="component" value="Unassembled WGS sequence"/>
</dbReference>
<dbReference type="Gene3D" id="3.90.220.20">
    <property type="entry name" value="DNA methylase specificity domains"/>
    <property type="match status" value="2"/>
</dbReference>
<feature type="coiled-coil region" evidence="4">
    <location>
        <begin position="158"/>
        <end position="185"/>
    </location>
</feature>
<dbReference type="GO" id="GO:0009307">
    <property type="term" value="P:DNA restriction-modification system"/>
    <property type="evidence" value="ECO:0007669"/>
    <property type="project" value="UniProtKB-KW"/>
</dbReference>
<feature type="domain" description="Type I restriction modification DNA specificity" evidence="6">
    <location>
        <begin position="3"/>
        <end position="177"/>
    </location>
</feature>
<dbReference type="SUPFAM" id="SSF116734">
    <property type="entry name" value="DNA methylase specificity domain"/>
    <property type="match status" value="2"/>
</dbReference>
<organism evidence="7 8">
    <name type="scientific">Vreelandella aquamarina</name>
    <dbReference type="NCBI Taxonomy" id="77097"/>
    <lineage>
        <taxon>Bacteria</taxon>
        <taxon>Pseudomonadati</taxon>
        <taxon>Pseudomonadota</taxon>
        <taxon>Gammaproteobacteria</taxon>
        <taxon>Oceanospirillales</taxon>
        <taxon>Halomonadaceae</taxon>
        <taxon>Vreelandella</taxon>
    </lineage>
</organism>